<evidence type="ECO:0000256" key="1">
    <source>
        <dbReference type="ARBA" id="ARBA00022679"/>
    </source>
</evidence>
<feature type="domain" description="N-acetyltransferase" evidence="3">
    <location>
        <begin position="15"/>
        <end position="170"/>
    </location>
</feature>
<keyword evidence="1 4" id="KW-0808">Transferase</keyword>
<proteinExistence type="predicted"/>
<reference evidence="5" key="1">
    <citation type="journal article" date="2014" name="BMC Genomics">
        <title>Genome sequencing of two Neorhizobium galegae strains reveals a noeT gene responsible for the unusual acetylation of the nodulation factors.</title>
        <authorList>
            <person name="Osterman J."/>
            <person name="Marsh J."/>
            <person name="Laine P.K."/>
            <person name="Zeng Z."/>
            <person name="Alatalo E."/>
            <person name="Sullivan J.T."/>
            <person name="Young J.P."/>
            <person name="Thomas-Oates J."/>
            <person name="Paulin L."/>
            <person name="Lindstrom K."/>
        </authorList>
    </citation>
    <scope>NUCLEOTIDE SEQUENCE [LARGE SCALE GENOMIC DNA]</scope>
    <source>
        <strain evidence="5">HAMBI 540</strain>
    </source>
</reference>
<dbReference type="InterPro" id="IPR000182">
    <property type="entry name" value="GNAT_dom"/>
</dbReference>
<dbReference type="CDD" id="cd04301">
    <property type="entry name" value="NAT_SF"/>
    <property type="match status" value="1"/>
</dbReference>
<dbReference type="eggNOG" id="COG0456">
    <property type="taxonomic scope" value="Bacteria"/>
</dbReference>
<organism evidence="4 5">
    <name type="scientific">Neorhizobium galegae bv. orientalis str. HAMBI 540</name>
    <dbReference type="NCBI Taxonomy" id="1028800"/>
    <lineage>
        <taxon>Bacteria</taxon>
        <taxon>Pseudomonadati</taxon>
        <taxon>Pseudomonadota</taxon>
        <taxon>Alphaproteobacteria</taxon>
        <taxon>Hyphomicrobiales</taxon>
        <taxon>Rhizobiaceae</taxon>
        <taxon>Rhizobium/Agrobacterium group</taxon>
        <taxon>Neorhizobium</taxon>
    </lineage>
</organism>
<protein>
    <submittedName>
        <fullName evidence="4">Acetyltransferase, N-acetylglutamate synthase</fullName>
    </submittedName>
</protein>
<dbReference type="PANTHER" id="PTHR43877">
    <property type="entry name" value="AMINOALKYLPHOSPHONATE N-ACETYLTRANSFERASE-RELATED-RELATED"/>
    <property type="match status" value="1"/>
</dbReference>
<dbReference type="GO" id="GO:0016747">
    <property type="term" value="F:acyltransferase activity, transferring groups other than amino-acyl groups"/>
    <property type="evidence" value="ECO:0007669"/>
    <property type="project" value="InterPro"/>
</dbReference>
<dbReference type="InterPro" id="IPR016181">
    <property type="entry name" value="Acyl_CoA_acyltransferase"/>
</dbReference>
<name>A0A068SW63_NEOGA</name>
<accession>A0A068SW63</accession>
<dbReference type="PANTHER" id="PTHR43877:SF2">
    <property type="entry name" value="AMINOALKYLPHOSPHONATE N-ACETYLTRANSFERASE-RELATED"/>
    <property type="match status" value="1"/>
</dbReference>
<evidence type="ECO:0000256" key="2">
    <source>
        <dbReference type="ARBA" id="ARBA00023315"/>
    </source>
</evidence>
<keyword evidence="5" id="KW-1185">Reference proteome</keyword>
<dbReference type="InterPro" id="IPR050832">
    <property type="entry name" value="Bact_Acetyltransf"/>
</dbReference>
<evidence type="ECO:0000313" key="5">
    <source>
        <dbReference type="Proteomes" id="UP000028181"/>
    </source>
</evidence>
<evidence type="ECO:0000313" key="4">
    <source>
        <dbReference type="EMBL" id="CDN50433.1"/>
    </source>
</evidence>
<keyword evidence="2" id="KW-0012">Acyltransferase</keyword>
<gene>
    <name evidence="4" type="ORF">RG540_CH42910</name>
</gene>
<dbReference type="Proteomes" id="UP000028181">
    <property type="component" value="Chromosome I"/>
</dbReference>
<sequence>MIEPPAIEPLIEPGIKIVRIDEDFGRWDELLALILSSFAYMDDVIDPPSSAHRLTLASLAQKARDEIAFAAIESGRLTGCVFCKPEPGFLYIGKLAIAPASQGKGIGRRLLIVAEGIAREKGLPALRLETRIELTANHATFARWGFARTAENSHPGFTRATSIEMQKRLD</sequence>
<evidence type="ECO:0000259" key="3">
    <source>
        <dbReference type="PROSITE" id="PS51186"/>
    </source>
</evidence>
<dbReference type="SUPFAM" id="SSF55729">
    <property type="entry name" value="Acyl-CoA N-acyltransferases (Nat)"/>
    <property type="match status" value="1"/>
</dbReference>
<dbReference type="AlphaFoldDB" id="A0A068SW63"/>
<dbReference type="EMBL" id="HG938353">
    <property type="protein sequence ID" value="CDN50433.1"/>
    <property type="molecule type" value="Genomic_DNA"/>
</dbReference>
<dbReference type="HOGENOM" id="CLU_139687_1_0_5"/>
<dbReference type="Gene3D" id="3.40.630.30">
    <property type="match status" value="1"/>
</dbReference>
<dbReference type="Pfam" id="PF00583">
    <property type="entry name" value="Acetyltransf_1"/>
    <property type="match status" value="1"/>
</dbReference>
<dbReference type="PROSITE" id="PS51186">
    <property type="entry name" value="GNAT"/>
    <property type="match status" value="1"/>
</dbReference>
<dbReference type="PATRIC" id="fig|1028800.3.peg.4348"/>
<dbReference type="KEGG" id="ngg:RG540_CH42910"/>